<sequence length="48" mass="5540">MQIGFFVEENLNHYTLKITLLQFNMGNGSTNNQCQSSEKQTIAMHFCQ</sequence>
<protein>
    <submittedName>
        <fullName evidence="1">Uncharacterized protein</fullName>
    </submittedName>
</protein>
<organism evidence="1 2">
    <name type="scientific">Prevotella disiens</name>
    <dbReference type="NCBI Taxonomy" id="28130"/>
    <lineage>
        <taxon>Bacteria</taxon>
        <taxon>Pseudomonadati</taxon>
        <taxon>Bacteroidota</taxon>
        <taxon>Bacteroidia</taxon>
        <taxon>Bacteroidales</taxon>
        <taxon>Prevotellaceae</taxon>
        <taxon>Prevotella</taxon>
    </lineage>
</organism>
<proteinExistence type="predicted"/>
<name>A0A379EFM9_9BACT</name>
<accession>A0A379EFM9</accession>
<gene>
    <name evidence="1" type="ORF">NCTC11157_02346</name>
</gene>
<reference evidence="1 2" key="1">
    <citation type="submission" date="2018-06" db="EMBL/GenBank/DDBJ databases">
        <authorList>
            <consortium name="Pathogen Informatics"/>
            <person name="Doyle S."/>
        </authorList>
    </citation>
    <scope>NUCLEOTIDE SEQUENCE [LARGE SCALE GENOMIC DNA]</scope>
    <source>
        <strain evidence="1 2">NCTC11157</strain>
    </source>
</reference>
<dbReference type="AlphaFoldDB" id="A0A379EFM9"/>
<evidence type="ECO:0000313" key="2">
    <source>
        <dbReference type="Proteomes" id="UP000254072"/>
    </source>
</evidence>
<evidence type="ECO:0000313" key="1">
    <source>
        <dbReference type="EMBL" id="SUB97560.1"/>
    </source>
</evidence>
<dbReference type="EMBL" id="UGTL01000002">
    <property type="protein sequence ID" value="SUB97560.1"/>
    <property type="molecule type" value="Genomic_DNA"/>
</dbReference>
<dbReference type="Proteomes" id="UP000254072">
    <property type="component" value="Unassembled WGS sequence"/>
</dbReference>